<dbReference type="Pfam" id="PF01000">
    <property type="entry name" value="RNA_pol_A_bac"/>
    <property type="match status" value="1"/>
</dbReference>
<dbReference type="GO" id="GO:0003677">
    <property type="term" value="F:DNA binding"/>
    <property type="evidence" value="ECO:0007669"/>
    <property type="project" value="InterPro"/>
</dbReference>
<dbReference type="InterPro" id="IPR011263">
    <property type="entry name" value="DNA-dir_RNA_pol_RpoA/D/Rpb3"/>
</dbReference>
<dbReference type="EMBL" id="HBIP01022856">
    <property type="protein sequence ID" value="CAE0498616.1"/>
    <property type="molecule type" value="Transcribed_RNA"/>
</dbReference>
<keyword evidence="1" id="KW-0240">DNA-directed RNA polymerase</keyword>
<dbReference type="SMART" id="SM00662">
    <property type="entry name" value="RPOLD"/>
    <property type="match status" value="1"/>
</dbReference>
<dbReference type="InterPro" id="IPR050518">
    <property type="entry name" value="Rpo3/RPB3_RNA_Pol_subunit"/>
</dbReference>
<evidence type="ECO:0000256" key="2">
    <source>
        <dbReference type="ARBA" id="ARBA00023163"/>
    </source>
</evidence>
<evidence type="ECO:0000313" key="6">
    <source>
        <dbReference type="EMBL" id="CAE0498616.1"/>
    </source>
</evidence>
<dbReference type="InterPro" id="IPR011262">
    <property type="entry name" value="DNA-dir_RNA_pol_insert"/>
</dbReference>
<dbReference type="PROSITE" id="PS00446">
    <property type="entry name" value="RNA_POL_D_30KD"/>
    <property type="match status" value="1"/>
</dbReference>
<comment type="similarity">
    <text evidence="3">Belongs to the archaeal Rpo3/eukaryotic RPB3 RNA polymerase subunit family.</text>
</comment>
<name>A0A7S3R0M6_DUNTE</name>
<dbReference type="InterPro" id="IPR022842">
    <property type="entry name" value="RNAP_Rpo3/Rpb3/RPAC1"/>
</dbReference>
<organism evidence="6">
    <name type="scientific">Dunaliella tertiolecta</name>
    <name type="common">Green alga</name>
    <dbReference type="NCBI Taxonomy" id="3047"/>
    <lineage>
        <taxon>Eukaryota</taxon>
        <taxon>Viridiplantae</taxon>
        <taxon>Chlorophyta</taxon>
        <taxon>core chlorophytes</taxon>
        <taxon>Chlorophyceae</taxon>
        <taxon>CS clade</taxon>
        <taxon>Chlamydomonadales</taxon>
        <taxon>Dunaliellaceae</taxon>
        <taxon>Dunaliella</taxon>
    </lineage>
</organism>
<dbReference type="GO" id="GO:0005665">
    <property type="term" value="C:RNA polymerase II, core complex"/>
    <property type="evidence" value="ECO:0007669"/>
    <property type="project" value="TreeGrafter"/>
</dbReference>
<keyword evidence="2" id="KW-0804">Transcription</keyword>
<dbReference type="PANTHER" id="PTHR11800">
    <property type="entry name" value="DNA-DIRECTED RNA POLYMERASE"/>
    <property type="match status" value="1"/>
</dbReference>
<dbReference type="InterPro" id="IPR036603">
    <property type="entry name" value="RBP11-like"/>
</dbReference>
<dbReference type="NCBIfam" id="NF001988">
    <property type="entry name" value="PRK00783.1"/>
    <property type="match status" value="1"/>
</dbReference>
<dbReference type="GO" id="GO:0006366">
    <property type="term" value="P:transcription by RNA polymerase II"/>
    <property type="evidence" value="ECO:0007669"/>
    <property type="project" value="TreeGrafter"/>
</dbReference>
<dbReference type="GO" id="GO:0046983">
    <property type="term" value="F:protein dimerization activity"/>
    <property type="evidence" value="ECO:0007669"/>
    <property type="project" value="InterPro"/>
</dbReference>
<accession>A0A7S3R0M6</accession>
<evidence type="ECO:0000256" key="3">
    <source>
        <dbReference type="ARBA" id="ARBA00025804"/>
    </source>
</evidence>
<dbReference type="InterPro" id="IPR036643">
    <property type="entry name" value="RNApol_insert_sf"/>
</dbReference>
<dbReference type="Pfam" id="PF01193">
    <property type="entry name" value="RNA_pol_L"/>
    <property type="match status" value="1"/>
</dbReference>
<dbReference type="GO" id="GO:0003899">
    <property type="term" value="F:DNA-directed RNA polymerase activity"/>
    <property type="evidence" value="ECO:0007669"/>
    <property type="project" value="InterPro"/>
</dbReference>
<dbReference type="AlphaFoldDB" id="A0A7S3R0M6"/>
<dbReference type="HAMAP" id="MF_00320">
    <property type="entry name" value="RNApol_arch_Rpo3"/>
    <property type="match status" value="1"/>
</dbReference>
<protein>
    <recommendedName>
        <fullName evidence="4">Plastid-encoded RNA polymerase subunit alpha</fullName>
    </recommendedName>
</protein>
<dbReference type="SUPFAM" id="SSF56553">
    <property type="entry name" value="Insert subdomain of RNA polymerase alpha subunit"/>
    <property type="match status" value="1"/>
</dbReference>
<dbReference type="Gene3D" id="3.30.1360.10">
    <property type="entry name" value="RNA polymerase, RBP11-like subunit"/>
    <property type="match status" value="1"/>
</dbReference>
<sequence length="315" mass="35767">MYSANRRESNARQPRVQIRKLSPEYCEFVLSNTDCSMANALRRMMIAEVETIAIDLVEIENNTTVLNDEFLSHRLGLIPLVSNDCKLLKKPFEATGEEGEVTDVVLTLDIKCTQDATQYVTSDDFILDPNFPSVQPINYRMDEVPGQAAEKPIVIVKMRKGQELSLRAIARKGTGKDHAKWIPVATAVFHYMPEIKINEALVDDLDEAQRLEFCKSDPSGTFRYNQVTRRIEIEDAERYRYDGECLIAAEEMGKPGLVEIRQKQDEFIFRVESTGVLPTEAIIRQAVENLMLRINVLQDELSKADHQAGMEALLI</sequence>
<evidence type="ECO:0000256" key="4">
    <source>
        <dbReference type="ARBA" id="ARBA00031776"/>
    </source>
</evidence>
<gene>
    <name evidence="6" type="ORF">DTER00134_LOCUS13689</name>
</gene>
<dbReference type="InterPro" id="IPR001514">
    <property type="entry name" value="DNA-dir_RNA_pol_30-40kDasu_CS"/>
</dbReference>
<reference evidence="6" key="1">
    <citation type="submission" date="2021-01" db="EMBL/GenBank/DDBJ databases">
        <authorList>
            <person name="Corre E."/>
            <person name="Pelletier E."/>
            <person name="Niang G."/>
            <person name="Scheremetjew M."/>
            <person name="Finn R."/>
            <person name="Kale V."/>
            <person name="Holt S."/>
            <person name="Cochrane G."/>
            <person name="Meng A."/>
            <person name="Brown T."/>
            <person name="Cohen L."/>
        </authorList>
    </citation>
    <scope>NUCLEOTIDE SEQUENCE</scope>
    <source>
        <strain evidence="6">CCMP1320</strain>
    </source>
</reference>
<evidence type="ECO:0000256" key="1">
    <source>
        <dbReference type="ARBA" id="ARBA00022478"/>
    </source>
</evidence>
<dbReference type="PANTHER" id="PTHR11800:SF2">
    <property type="entry name" value="DNA-DIRECTED RNA POLYMERASE II SUBUNIT RPB3"/>
    <property type="match status" value="1"/>
</dbReference>
<evidence type="ECO:0000259" key="5">
    <source>
        <dbReference type="SMART" id="SM00662"/>
    </source>
</evidence>
<proteinExistence type="inferred from homology"/>
<dbReference type="SUPFAM" id="SSF55257">
    <property type="entry name" value="RBP11-like subunits of RNA polymerase"/>
    <property type="match status" value="1"/>
</dbReference>
<feature type="domain" description="DNA-directed RNA polymerase RpoA/D/Rpb3-type" evidence="5">
    <location>
        <begin position="25"/>
        <end position="300"/>
    </location>
</feature>
<dbReference type="Gene3D" id="2.170.120.12">
    <property type="entry name" value="DNA-directed RNA polymerase, insert domain"/>
    <property type="match status" value="1"/>
</dbReference>